<sequence length="223" mass="26476">MQSIMTKFIFSNKLKVRRVEYIDIIVQHHNDRSIDAWYDNWYSEGPLCDYITNRELYDARLSNTCRVAEIIKDENERDEMVWMSGSGKEGKFEIRTLWKDMVSSDLKANCCDYSQEIWKEVQKLLNVQFLYNQIVVEFIRIPANKNIWSVLRMLACGASVYFIWQERNNNRLFKKEKRDGKTILNTIKEAVGMKLISLTLKESRALKEVEAKWNLKLQRTIIS</sequence>
<proteinExistence type="predicted"/>
<accession>A0ABQ4Z3L3</accession>
<reference evidence="1" key="1">
    <citation type="journal article" date="2022" name="Int. J. Mol. Sci.">
        <title>Draft Genome of Tanacetum Coccineum: Genomic Comparison of Closely Related Tanacetum-Family Plants.</title>
        <authorList>
            <person name="Yamashiro T."/>
            <person name="Shiraishi A."/>
            <person name="Nakayama K."/>
            <person name="Satake H."/>
        </authorList>
    </citation>
    <scope>NUCLEOTIDE SEQUENCE</scope>
</reference>
<dbReference type="Proteomes" id="UP001151760">
    <property type="component" value="Unassembled WGS sequence"/>
</dbReference>
<name>A0ABQ4Z3L3_9ASTR</name>
<evidence type="ECO:0000313" key="2">
    <source>
        <dbReference type="Proteomes" id="UP001151760"/>
    </source>
</evidence>
<reference evidence="1" key="2">
    <citation type="submission" date="2022-01" db="EMBL/GenBank/DDBJ databases">
        <authorList>
            <person name="Yamashiro T."/>
            <person name="Shiraishi A."/>
            <person name="Satake H."/>
            <person name="Nakayama K."/>
        </authorList>
    </citation>
    <scope>NUCLEOTIDE SEQUENCE</scope>
</reference>
<dbReference type="EMBL" id="BQNB010010966">
    <property type="protein sequence ID" value="GJS84336.1"/>
    <property type="molecule type" value="Genomic_DNA"/>
</dbReference>
<comment type="caution">
    <text evidence="1">The sequence shown here is derived from an EMBL/GenBank/DDBJ whole genome shotgun (WGS) entry which is preliminary data.</text>
</comment>
<protein>
    <recommendedName>
        <fullName evidence="3">Reverse transcriptase zinc-binding domain-containing protein</fullName>
    </recommendedName>
</protein>
<evidence type="ECO:0008006" key="3">
    <source>
        <dbReference type="Google" id="ProtNLM"/>
    </source>
</evidence>
<evidence type="ECO:0000313" key="1">
    <source>
        <dbReference type="EMBL" id="GJS84336.1"/>
    </source>
</evidence>
<gene>
    <name evidence="1" type="ORF">Tco_0750877</name>
</gene>
<keyword evidence="2" id="KW-1185">Reference proteome</keyword>
<organism evidence="1 2">
    <name type="scientific">Tanacetum coccineum</name>
    <dbReference type="NCBI Taxonomy" id="301880"/>
    <lineage>
        <taxon>Eukaryota</taxon>
        <taxon>Viridiplantae</taxon>
        <taxon>Streptophyta</taxon>
        <taxon>Embryophyta</taxon>
        <taxon>Tracheophyta</taxon>
        <taxon>Spermatophyta</taxon>
        <taxon>Magnoliopsida</taxon>
        <taxon>eudicotyledons</taxon>
        <taxon>Gunneridae</taxon>
        <taxon>Pentapetalae</taxon>
        <taxon>asterids</taxon>
        <taxon>campanulids</taxon>
        <taxon>Asterales</taxon>
        <taxon>Asteraceae</taxon>
        <taxon>Asteroideae</taxon>
        <taxon>Anthemideae</taxon>
        <taxon>Anthemidinae</taxon>
        <taxon>Tanacetum</taxon>
    </lineage>
</organism>